<protein>
    <submittedName>
        <fullName evidence="5">Thiolase</fullName>
        <ecNumber evidence="5">2.3.1.-</ecNumber>
    </submittedName>
</protein>
<evidence type="ECO:0000313" key="5">
    <source>
        <dbReference type="EMBL" id="EQD41024.1"/>
    </source>
</evidence>
<dbReference type="InterPro" id="IPR016039">
    <property type="entry name" value="Thiolase-like"/>
</dbReference>
<sequence>MNEVYVVSAKRTPIGKYGKSLRSVKSNDLGARSIRSAINSSGIAYEAIDEIIVGNVIQAGNGQNLAGQCATLAGLPETVTKYTVNLVCASGMLAVESGSREIMLGEKDIIVAGGVESMSNSPFLLDSDFRWGLSI</sequence>
<reference evidence="5" key="1">
    <citation type="submission" date="2013-08" db="EMBL/GenBank/DDBJ databases">
        <authorList>
            <person name="Mendez C."/>
            <person name="Richter M."/>
            <person name="Ferrer M."/>
            <person name="Sanchez J."/>
        </authorList>
    </citation>
    <scope>NUCLEOTIDE SEQUENCE</scope>
</reference>
<dbReference type="Pfam" id="PF00108">
    <property type="entry name" value="Thiolase_N"/>
    <property type="match status" value="1"/>
</dbReference>
<dbReference type="EMBL" id="AUZZ01007803">
    <property type="protein sequence ID" value="EQD41024.1"/>
    <property type="molecule type" value="Genomic_DNA"/>
</dbReference>
<gene>
    <name evidence="5" type="ORF">B2A_10838</name>
</gene>
<organism evidence="5">
    <name type="scientific">mine drainage metagenome</name>
    <dbReference type="NCBI Taxonomy" id="410659"/>
    <lineage>
        <taxon>unclassified sequences</taxon>
        <taxon>metagenomes</taxon>
        <taxon>ecological metagenomes</taxon>
    </lineage>
</organism>
<dbReference type="EC" id="2.3.1.-" evidence="5"/>
<dbReference type="InterPro" id="IPR020616">
    <property type="entry name" value="Thiolase_N"/>
</dbReference>
<keyword evidence="2 5" id="KW-0808">Transferase</keyword>
<comment type="caution">
    <text evidence="5">The sequence shown here is derived from an EMBL/GenBank/DDBJ whole genome shotgun (WGS) entry which is preliminary data.</text>
</comment>
<dbReference type="InterPro" id="IPR020615">
    <property type="entry name" value="Thiolase_acyl_enz_int_AS"/>
</dbReference>
<feature type="domain" description="Thiolase N-terminal" evidence="4">
    <location>
        <begin position="4"/>
        <end position="134"/>
    </location>
</feature>
<reference evidence="5" key="2">
    <citation type="journal article" date="2014" name="ISME J.">
        <title>Microbial stratification in low pH oxic and suboxic macroscopic growths along an acid mine drainage.</title>
        <authorList>
            <person name="Mendez-Garcia C."/>
            <person name="Mesa V."/>
            <person name="Sprenger R.R."/>
            <person name="Richter M."/>
            <person name="Diez M.S."/>
            <person name="Solano J."/>
            <person name="Bargiela R."/>
            <person name="Golyshina O.V."/>
            <person name="Manteca A."/>
            <person name="Ramos J.L."/>
            <person name="Gallego J.R."/>
            <person name="Llorente I."/>
            <person name="Martins Dos Santos V.A."/>
            <person name="Jensen O.N."/>
            <person name="Pelaez A.I."/>
            <person name="Sanchez J."/>
            <person name="Ferrer M."/>
        </authorList>
    </citation>
    <scope>NUCLEOTIDE SEQUENCE</scope>
</reference>
<evidence type="ECO:0000256" key="1">
    <source>
        <dbReference type="ARBA" id="ARBA00010982"/>
    </source>
</evidence>
<dbReference type="AlphaFoldDB" id="T1AJB3"/>
<proteinExistence type="inferred from homology"/>
<keyword evidence="3 5" id="KW-0012">Acyltransferase</keyword>
<dbReference type="PROSITE" id="PS00098">
    <property type="entry name" value="THIOLASE_1"/>
    <property type="match status" value="1"/>
</dbReference>
<evidence type="ECO:0000256" key="3">
    <source>
        <dbReference type="ARBA" id="ARBA00023315"/>
    </source>
</evidence>
<accession>T1AJB3</accession>
<dbReference type="SUPFAM" id="SSF53901">
    <property type="entry name" value="Thiolase-like"/>
    <property type="match status" value="1"/>
</dbReference>
<dbReference type="PANTHER" id="PTHR18919">
    <property type="entry name" value="ACETYL-COA C-ACYLTRANSFERASE"/>
    <property type="match status" value="1"/>
</dbReference>
<name>T1AJB3_9ZZZZ</name>
<comment type="similarity">
    <text evidence="1">Belongs to the thiolase-like superfamily. Thiolase family.</text>
</comment>
<dbReference type="Gene3D" id="3.40.47.10">
    <property type="match status" value="1"/>
</dbReference>
<dbReference type="PANTHER" id="PTHR18919:SF107">
    <property type="entry name" value="ACETYL-COA ACETYLTRANSFERASE, CYTOSOLIC"/>
    <property type="match status" value="1"/>
</dbReference>
<dbReference type="GO" id="GO:0016747">
    <property type="term" value="F:acyltransferase activity, transferring groups other than amino-acyl groups"/>
    <property type="evidence" value="ECO:0007669"/>
    <property type="project" value="InterPro"/>
</dbReference>
<evidence type="ECO:0000256" key="2">
    <source>
        <dbReference type="ARBA" id="ARBA00022679"/>
    </source>
</evidence>
<evidence type="ECO:0000259" key="4">
    <source>
        <dbReference type="Pfam" id="PF00108"/>
    </source>
</evidence>